<dbReference type="Gene3D" id="2.160.20.80">
    <property type="entry name" value="E3 ubiquitin-protein ligase SopA"/>
    <property type="match status" value="1"/>
</dbReference>
<feature type="region of interest" description="Disordered" evidence="1">
    <location>
        <begin position="63"/>
        <end position="104"/>
    </location>
</feature>
<proteinExistence type="predicted"/>
<keyword evidence="3" id="KW-1185">Reference proteome</keyword>
<dbReference type="Proteomes" id="UP000604475">
    <property type="component" value="Unassembled WGS sequence"/>
</dbReference>
<dbReference type="InterPro" id="IPR001646">
    <property type="entry name" value="5peptide_repeat"/>
</dbReference>
<dbReference type="Pfam" id="PF00805">
    <property type="entry name" value="Pentapeptide"/>
    <property type="match status" value="1"/>
</dbReference>
<dbReference type="RefSeq" id="WP_202999986.1">
    <property type="nucleotide sequence ID" value="NZ_JADWYU010000141.1"/>
</dbReference>
<comment type="caution">
    <text evidence="2">The sequence shown here is derived from an EMBL/GenBank/DDBJ whole genome shotgun (WGS) entry which is preliminary data.</text>
</comment>
<gene>
    <name evidence="2" type="ORF">I7412_14640</name>
</gene>
<evidence type="ECO:0000313" key="3">
    <source>
        <dbReference type="Proteomes" id="UP000604475"/>
    </source>
</evidence>
<dbReference type="EMBL" id="JAEACQ010000185">
    <property type="protein sequence ID" value="MBL7628367.1"/>
    <property type="molecule type" value="Genomic_DNA"/>
</dbReference>
<organism evidence="2 3">
    <name type="scientific">Frankia nepalensis</name>
    <dbReference type="NCBI Taxonomy" id="1836974"/>
    <lineage>
        <taxon>Bacteria</taxon>
        <taxon>Bacillati</taxon>
        <taxon>Actinomycetota</taxon>
        <taxon>Actinomycetes</taxon>
        <taxon>Frankiales</taxon>
        <taxon>Frankiaceae</taxon>
        <taxon>Frankia</taxon>
    </lineage>
</organism>
<protein>
    <submittedName>
        <fullName evidence="2">Pentapeptide repeat-containing protein</fullName>
    </submittedName>
</protein>
<feature type="compositionally biased region" description="Basic residues" evidence="1">
    <location>
        <begin position="66"/>
        <end position="80"/>
    </location>
</feature>
<dbReference type="AlphaFoldDB" id="A0A937UNU5"/>
<evidence type="ECO:0000313" key="2">
    <source>
        <dbReference type="EMBL" id="MBL7628367.1"/>
    </source>
</evidence>
<accession>A0A937UNU5</accession>
<sequence length="104" mass="11390">MDLFDLASRTLGGADLRGVGLDAADPTGARLDRADLTGTVLARANPTDALERARGRWMWRSGTRGRGCRRGLRGRRRGCRPRVDRAARAAGRTRRRPSSTRSST</sequence>
<dbReference type="SUPFAM" id="SSF141571">
    <property type="entry name" value="Pentapeptide repeat-like"/>
    <property type="match status" value="1"/>
</dbReference>
<name>A0A937UNU5_9ACTN</name>
<evidence type="ECO:0000256" key="1">
    <source>
        <dbReference type="SAM" id="MobiDB-lite"/>
    </source>
</evidence>
<reference evidence="2" key="1">
    <citation type="submission" date="2020-12" db="EMBL/GenBank/DDBJ databases">
        <title>Genomic characterization of non-nitrogen-fixing Frankia strains.</title>
        <authorList>
            <person name="Carlos-Shanley C."/>
            <person name="Guerra T."/>
            <person name="Hahn D."/>
        </authorList>
    </citation>
    <scope>NUCLEOTIDE SEQUENCE</scope>
    <source>
        <strain evidence="2">CN6</strain>
    </source>
</reference>